<dbReference type="KEGG" id="cate:C2869_20915"/>
<dbReference type="InterPro" id="IPR026026">
    <property type="entry name" value="HIT_Hint"/>
</dbReference>
<dbReference type="InterPro" id="IPR036265">
    <property type="entry name" value="HIT-like_sf"/>
</dbReference>
<dbReference type="RefSeq" id="WP_108604757.1">
    <property type="nucleotide sequence ID" value="NZ_CP026604.1"/>
</dbReference>
<dbReference type="AlphaFoldDB" id="A0A2S0VWZ1"/>
<dbReference type="Proteomes" id="UP000244441">
    <property type="component" value="Chromosome"/>
</dbReference>
<name>A0A2S0VWZ1_9ALTE</name>
<accession>A0A2S0VWZ1</accession>
<dbReference type="OrthoDB" id="9799145at2"/>
<comment type="caution">
    <text evidence="1">Lacks conserved residue(s) required for the propagation of feature annotation.</text>
</comment>
<evidence type="ECO:0000259" key="2">
    <source>
        <dbReference type="PROSITE" id="PS51084"/>
    </source>
</evidence>
<dbReference type="PROSITE" id="PS51084">
    <property type="entry name" value="HIT_2"/>
    <property type="match status" value="1"/>
</dbReference>
<dbReference type="InterPro" id="IPR011146">
    <property type="entry name" value="HIT-like"/>
</dbReference>
<dbReference type="PIRSF" id="PIRSF000714">
    <property type="entry name" value="HIT"/>
    <property type="match status" value="1"/>
</dbReference>
<feature type="domain" description="HIT" evidence="2">
    <location>
        <begin position="4"/>
        <end position="106"/>
    </location>
</feature>
<dbReference type="GO" id="GO:0003824">
    <property type="term" value="F:catalytic activity"/>
    <property type="evidence" value="ECO:0007669"/>
    <property type="project" value="InterPro"/>
</dbReference>
<proteinExistence type="predicted"/>
<dbReference type="Pfam" id="PF01230">
    <property type="entry name" value="HIT"/>
    <property type="match status" value="1"/>
</dbReference>
<evidence type="ECO:0000256" key="1">
    <source>
        <dbReference type="PROSITE-ProRule" id="PRU00464"/>
    </source>
</evidence>
<sequence>MLKEFSLDPRLQADCFTVAELELSKLLLLDNSQVPWLILVPKVADVAEITDLNPNQQTQLLAEINLVSSVVQDAFSPDKLNVAAIGNVVNQLHVHIIGRYHTDPVWPSPVWGNLQDEPYHEDELAIRLNTIRSALVAS</sequence>
<reference evidence="3 4" key="1">
    <citation type="submission" date="2018-01" db="EMBL/GenBank/DDBJ databases">
        <title>Genome sequence of a Cantenovulum-like bacteria.</title>
        <authorList>
            <person name="Tan W.R."/>
            <person name="Lau N.-S."/>
            <person name="Go F."/>
            <person name="Amirul A.-A.A."/>
        </authorList>
    </citation>
    <scope>NUCLEOTIDE SEQUENCE [LARGE SCALE GENOMIC DNA]</scope>
    <source>
        <strain evidence="3 4">CCB-QB4</strain>
    </source>
</reference>
<protein>
    <submittedName>
        <fullName evidence="3">HIT family protein</fullName>
    </submittedName>
</protein>
<dbReference type="SUPFAM" id="SSF54197">
    <property type="entry name" value="HIT-like"/>
    <property type="match status" value="1"/>
</dbReference>
<keyword evidence="4" id="KW-1185">Reference proteome</keyword>
<evidence type="ECO:0000313" key="4">
    <source>
        <dbReference type="Proteomes" id="UP000244441"/>
    </source>
</evidence>
<gene>
    <name evidence="3" type="ORF">C2869_20915</name>
</gene>
<organism evidence="3 4">
    <name type="scientific">Saccharobesus litoralis</name>
    <dbReference type="NCBI Taxonomy" id="2172099"/>
    <lineage>
        <taxon>Bacteria</taxon>
        <taxon>Pseudomonadati</taxon>
        <taxon>Pseudomonadota</taxon>
        <taxon>Gammaproteobacteria</taxon>
        <taxon>Alteromonadales</taxon>
        <taxon>Alteromonadaceae</taxon>
        <taxon>Saccharobesus</taxon>
    </lineage>
</organism>
<dbReference type="Gene3D" id="3.30.428.10">
    <property type="entry name" value="HIT-like"/>
    <property type="match status" value="1"/>
</dbReference>
<dbReference type="EMBL" id="CP026604">
    <property type="protein sequence ID" value="AWB68705.1"/>
    <property type="molecule type" value="Genomic_DNA"/>
</dbReference>
<evidence type="ECO:0000313" key="3">
    <source>
        <dbReference type="EMBL" id="AWB68705.1"/>
    </source>
</evidence>